<dbReference type="Proteomes" id="UP000764110">
    <property type="component" value="Unassembled WGS sequence"/>
</dbReference>
<accession>A0A9P8M6S2</accession>
<dbReference type="Gene3D" id="3.10.450.50">
    <property type="match status" value="1"/>
</dbReference>
<comment type="caution">
    <text evidence="2">The sequence shown here is derived from an EMBL/GenBank/DDBJ whole genome shotgun (WGS) entry which is preliminary data.</text>
</comment>
<dbReference type="SUPFAM" id="SSF54427">
    <property type="entry name" value="NTF2-like"/>
    <property type="match status" value="1"/>
</dbReference>
<dbReference type="InterPro" id="IPR032710">
    <property type="entry name" value="NTF2-like_dom_sf"/>
</dbReference>
<gene>
    <name evidence="2" type="ORF">MHUMG1_07425</name>
</gene>
<dbReference type="EMBL" id="JACEFI010000015">
    <property type="protein sequence ID" value="KAH0594591.1"/>
    <property type="molecule type" value="Genomic_DNA"/>
</dbReference>
<dbReference type="InterPro" id="IPR009959">
    <property type="entry name" value="Cyclase_SnoaL-like"/>
</dbReference>
<evidence type="ECO:0000313" key="3">
    <source>
        <dbReference type="Proteomes" id="UP000764110"/>
    </source>
</evidence>
<keyword evidence="1" id="KW-1133">Transmembrane helix</keyword>
<keyword evidence="3" id="KW-1185">Reference proteome</keyword>
<keyword evidence="1" id="KW-0812">Transmembrane</keyword>
<keyword evidence="1" id="KW-0472">Membrane</keyword>
<organism evidence="2 3">
    <name type="scientific">Metarhizium humberi</name>
    <dbReference type="NCBI Taxonomy" id="2596975"/>
    <lineage>
        <taxon>Eukaryota</taxon>
        <taxon>Fungi</taxon>
        <taxon>Dikarya</taxon>
        <taxon>Ascomycota</taxon>
        <taxon>Pezizomycotina</taxon>
        <taxon>Sordariomycetes</taxon>
        <taxon>Hypocreomycetidae</taxon>
        <taxon>Hypocreales</taxon>
        <taxon>Clavicipitaceae</taxon>
        <taxon>Metarhizium</taxon>
    </lineage>
</organism>
<protein>
    <recommendedName>
        <fullName evidence="4">Carboxymethylenebutenolidase</fullName>
    </recommendedName>
</protein>
<dbReference type="GO" id="GO:0030638">
    <property type="term" value="P:polyketide metabolic process"/>
    <property type="evidence" value="ECO:0007669"/>
    <property type="project" value="InterPro"/>
</dbReference>
<name>A0A9P8M6S2_9HYPO</name>
<dbReference type="AlphaFoldDB" id="A0A9P8M6S2"/>
<evidence type="ECO:0008006" key="4">
    <source>
        <dbReference type="Google" id="ProtNLM"/>
    </source>
</evidence>
<evidence type="ECO:0000313" key="2">
    <source>
        <dbReference type="EMBL" id="KAH0594591.1"/>
    </source>
</evidence>
<dbReference type="PANTHER" id="PTHR38436">
    <property type="entry name" value="POLYKETIDE CYCLASE SNOAL-LIKE DOMAIN"/>
    <property type="match status" value="1"/>
</dbReference>
<reference evidence="2 3" key="1">
    <citation type="submission" date="2020-07" db="EMBL/GenBank/DDBJ databases">
        <title>Metarhizium humberi genome.</title>
        <authorList>
            <person name="Lysoe E."/>
        </authorList>
    </citation>
    <scope>NUCLEOTIDE SEQUENCE [LARGE SCALE GENOMIC DNA]</scope>
    <source>
        <strain evidence="2 3">ESALQ1638</strain>
    </source>
</reference>
<proteinExistence type="predicted"/>
<dbReference type="PANTHER" id="PTHR38436:SF3">
    <property type="entry name" value="CARBOXYMETHYLENEBUTENOLIDASE-RELATED"/>
    <property type="match status" value="1"/>
</dbReference>
<evidence type="ECO:0000256" key="1">
    <source>
        <dbReference type="SAM" id="Phobius"/>
    </source>
</evidence>
<feature type="transmembrane region" description="Helical" evidence="1">
    <location>
        <begin position="21"/>
        <end position="39"/>
    </location>
</feature>
<sequence>MERQYGVGWIRARGLIRTRPVAYIIGLTAGSPLLVGNALPKMPDLPAFYDPASPNEQAPPLPSAPLQELSPEAVLQPPLSRRGTGPGLILLLPENIERTKRKGKPLDPEPIQKWAEEGFAVVGITAPATAIQAITDAVETLKKHDKVDTKDKIGIIIYDSPQHALTSQLPPEIACISTFTEPFPSQSHIPTYFHTSNTPGDYAKTNNVTVSTYPNTQKHFILPGSATYNPPAASMAHSRNLVFLKKHIGGPVFDIEAIWEEHTYWEFERRSVAQTMATMVAEPYVNNVPTMTGGMGRAALTNFYRDHFIFCNPPDTALEPISRTIGPDRLVDEFIFSCTHTLHIPWFVPNIPPTNVKLAIPMLGVINFRGDRLYHEHIWWDQGTVLRQLGLLPTLVPGPEGKMLRLPVAGAECARLLADETDGKSNEMIERVD</sequence>